<dbReference type="AlphaFoldDB" id="A0A2P2C3V1"/>
<dbReference type="PROSITE" id="PS00166">
    <property type="entry name" value="ENOYL_COA_HYDRATASE"/>
    <property type="match status" value="1"/>
</dbReference>
<proteinExistence type="inferred from homology"/>
<dbReference type="EC" id="4.2.1.17" evidence="2"/>
<evidence type="ECO:0000256" key="1">
    <source>
        <dbReference type="ARBA" id="ARBA00005254"/>
    </source>
</evidence>
<dbReference type="PANTHER" id="PTHR43802">
    <property type="entry name" value="ENOYL-COA HYDRATASE"/>
    <property type="match status" value="1"/>
</dbReference>
<keyword evidence="2" id="KW-0456">Lyase</keyword>
<dbReference type="InterPro" id="IPR001753">
    <property type="entry name" value="Enoyl-CoA_hydra/iso"/>
</dbReference>
<dbReference type="CDD" id="cd06558">
    <property type="entry name" value="crotonase-like"/>
    <property type="match status" value="1"/>
</dbReference>
<dbReference type="Pfam" id="PF00378">
    <property type="entry name" value="ECH_1"/>
    <property type="match status" value="1"/>
</dbReference>
<dbReference type="Gene3D" id="3.90.226.10">
    <property type="entry name" value="2-enoyl-CoA Hydratase, Chain A, domain 1"/>
    <property type="match status" value="1"/>
</dbReference>
<comment type="similarity">
    <text evidence="1">Belongs to the enoyl-CoA hydratase/isomerase family.</text>
</comment>
<sequence>MSTLIVESDGCTQVWTLNRPLVRNALDEALVDQLGEALDAARTADIRVVILRGTGPSFCAGADLRQFSDMKADGRSPVPFLRKISQLTVEIEHSDLIFIAALHGHAVAGGLELALACDVVVAEAGTVIGDGHLRRALLPGGGASVRLRAKLGAAIASWLALSGELVPVEQLDRSGWVHRVVPSGGALAAARGLARVLVASDRAAQVAYKQLLRANWPIPTASFDRELAFFEHNWLTGEVESGLAAFLSASPPPGDHDSAEARS</sequence>
<dbReference type="InterPro" id="IPR029045">
    <property type="entry name" value="ClpP/crotonase-like_dom_sf"/>
</dbReference>
<organism evidence="2">
    <name type="scientific">metagenome</name>
    <dbReference type="NCBI Taxonomy" id="256318"/>
    <lineage>
        <taxon>unclassified sequences</taxon>
        <taxon>metagenomes</taxon>
    </lineage>
</organism>
<evidence type="ECO:0000313" key="2">
    <source>
        <dbReference type="EMBL" id="CUR56705.1"/>
    </source>
</evidence>
<dbReference type="InterPro" id="IPR018376">
    <property type="entry name" value="Enoyl-CoA_hyd/isom_CS"/>
</dbReference>
<name>A0A2P2C3V1_9ZZZZ</name>
<accession>A0A2P2C3V1</accession>
<dbReference type="SUPFAM" id="SSF52096">
    <property type="entry name" value="ClpP/crotonase"/>
    <property type="match status" value="1"/>
</dbReference>
<dbReference type="EMBL" id="CZKA01000030">
    <property type="protein sequence ID" value="CUR56705.1"/>
    <property type="molecule type" value="Genomic_DNA"/>
</dbReference>
<gene>
    <name evidence="2" type="ORF">NOCA2360017</name>
</gene>
<dbReference type="PANTHER" id="PTHR43802:SF1">
    <property type="entry name" value="IP11341P-RELATED"/>
    <property type="match status" value="1"/>
</dbReference>
<dbReference type="GO" id="GO:0004300">
    <property type="term" value="F:enoyl-CoA hydratase activity"/>
    <property type="evidence" value="ECO:0007669"/>
    <property type="project" value="UniProtKB-EC"/>
</dbReference>
<protein>
    <submittedName>
        <fullName evidence="2">Putative 2,3-dehydroadipyl-CoA hydratase</fullName>
        <ecNumber evidence="2">4.2.1.17</ecNumber>
    </submittedName>
</protein>
<reference evidence="2" key="1">
    <citation type="submission" date="2015-08" db="EMBL/GenBank/DDBJ databases">
        <authorList>
            <person name="Babu N.S."/>
            <person name="Beckwith C.J."/>
            <person name="Beseler K.G."/>
            <person name="Brison A."/>
            <person name="Carone J.V."/>
            <person name="Caskin T.P."/>
            <person name="Diamond M."/>
            <person name="Durham M.E."/>
            <person name="Foxe J.M."/>
            <person name="Go M."/>
            <person name="Henderson B.A."/>
            <person name="Jones I.B."/>
            <person name="McGettigan J.A."/>
            <person name="Micheletti S.J."/>
            <person name="Nasrallah M.E."/>
            <person name="Ortiz D."/>
            <person name="Piller C.R."/>
            <person name="Privatt S.R."/>
            <person name="Schneider S.L."/>
            <person name="Sharp S."/>
            <person name="Smith T.C."/>
            <person name="Stanton J.D."/>
            <person name="Ullery H.E."/>
            <person name="Wilson R.J."/>
            <person name="Serrano M.G."/>
            <person name="Buck G."/>
            <person name="Lee V."/>
            <person name="Wang Y."/>
            <person name="Carvalho R."/>
            <person name="Voegtly L."/>
            <person name="Shi R."/>
            <person name="Duckworth R."/>
            <person name="Johnson A."/>
            <person name="Loviza R."/>
            <person name="Walstead R."/>
            <person name="Shah Z."/>
            <person name="Kiflezghi M."/>
            <person name="Wade K."/>
            <person name="Ball S.L."/>
            <person name="Bradley K.W."/>
            <person name="Asai D.J."/>
            <person name="Bowman C.A."/>
            <person name="Russell D.A."/>
            <person name="Pope W.H."/>
            <person name="Jacobs-Sera D."/>
            <person name="Hendrix R.W."/>
            <person name="Hatfull G.F."/>
        </authorList>
    </citation>
    <scope>NUCLEOTIDE SEQUENCE</scope>
</reference>